<accession>A0ACD4NQJ6</accession>
<evidence type="ECO:0000313" key="1">
    <source>
        <dbReference type="EMBL" id="WAJ29144.1"/>
    </source>
</evidence>
<dbReference type="Proteomes" id="UP001163223">
    <property type="component" value="Chromosome"/>
</dbReference>
<gene>
    <name evidence="1" type="ORF">OXU80_02550</name>
</gene>
<name>A0ACD4NQJ6_9HYPH</name>
<evidence type="ECO:0000313" key="2">
    <source>
        <dbReference type="Proteomes" id="UP001163223"/>
    </source>
</evidence>
<reference evidence="1" key="1">
    <citation type="submission" date="2022-11" db="EMBL/GenBank/DDBJ databases">
        <title>beta-Carotene-producing bacterium, Jeongeuplla avenae sp. nov., alleviates the salt stress of Arabidopsis seedlings.</title>
        <authorList>
            <person name="Jiang L."/>
            <person name="Lee J."/>
        </authorList>
    </citation>
    <scope>NUCLEOTIDE SEQUENCE</scope>
    <source>
        <strain evidence="1">DY_R2A_6</strain>
    </source>
</reference>
<dbReference type="EMBL" id="CP113520">
    <property type="protein sequence ID" value="WAJ29144.1"/>
    <property type="molecule type" value="Genomic_DNA"/>
</dbReference>
<organism evidence="1 2">
    <name type="scientific">Antarcticirhabdus aurantiaca</name>
    <dbReference type="NCBI Taxonomy" id="2606717"/>
    <lineage>
        <taxon>Bacteria</taxon>
        <taxon>Pseudomonadati</taxon>
        <taxon>Pseudomonadota</taxon>
        <taxon>Alphaproteobacteria</taxon>
        <taxon>Hyphomicrobiales</taxon>
        <taxon>Aurantimonadaceae</taxon>
        <taxon>Antarcticirhabdus</taxon>
    </lineage>
</organism>
<protein>
    <submittedName>
        <fullName evidence="1">Cytochrome b</fullName>
    </submittedName>
</protein>
<proteinExistence type="predicted"/>
<keyword evidence="2" id="KW-1185">Reference proteome</keyword>
<sequence>MHSTSRAAPPAKGLSDTPAGYGLVSRSLHWLMALLIVWQFTSALLRVFAEDTAIEGFFWSTHYSVGFTIYVLAVVRGIWGLANLKRRPSHGGSLLDRAAPLGHLAMYVLMIVVPFLAILRAAGGGRGLSVYGLQLVAPGGEPNPMLTEPANALHGLLGWVLLALIVGHVAMALIHGLVWRDATLDRMTRGGSDKPAPGAA</sequence>